<dbReference type="GO" id="GO:0005829">
    <property type="term" value="C:cytosol"/>
    <property type="evidence" value="ECO:0007669"/>
    <property type="project" value="TreeGrafter"/>
</dbReference>
<feature type="domain" description="DNA topoisomerase type IA zn finger" evidence="6">
    <location>
        <begin position="402"/>
        <end position="429"/>
    </location>
</feature>
<dbReference type="InterPro" id="IPR041492">
    <property type="entry name" value="HAD_2"/>
</dbReference>
<dbReference type="Pfam" id="PF01396">
    <property type="entry name" value="Zn_ribbon_Top1"/>
    <property type="match status" value="2"/>
</dbReference>
<dbReference type="GO" id="GO:0003677">
    <property type="term" value="F:DNA binding"/>
    <property type="evidence" value="ECO:0007669"/>
    <property type="project" value="InterPro"/>
</dbReference>
<evidence type="ECO:0000259" key="5">
    <source>
        <dbReference type="Pfam" id="PF00156"/>
    </source>
</evidence>
<dbReference type="EC" id="3.1.3.18" evidence="4"/>
<dbReference type="GO" id="GO:0006281">
    <property type="term" value="P:DNA repair"/>
    <property type="evidence" value="ECO:0007669"/>
    <property type="project" value="TreeGrafter"/>
</dbReference>
<dbReference type="SUPFAM" id="SSF53271">
    <property type="entry name" value="PRTase-like"/>
    <property type="match status" value="1"/>
</dbReference>
<comment type="catalytic activity">
    <reaction evidence="1">
        <text>2-phosphoglycolate + H2O = glycolate + phosphate</text>
        <dbReference type="Rhea" id="RHEA:14369"/>
        <dbReference type="ChEBI" id="CHEBI:15377"/>
        <dbReference type="ChEBI" id="CHEBI:29805"/>
        <dbReference type="ChEBI" id="CHEBI:43474"/>
        <dbReference type="ChEBI" id="CHEBI:58033"/>
        <dbReference type="EC" id="3.1.3.18"/>
    </reaction>
</comment>
<organism evidence="7 8">
    <name type="scientific">Vibrio penaeicida</name>
    <dbReference type="NCBI Taxonomy" id="104609"/>
    <lineage>
        <taxon>Bacteria</taxon>
        <taxon>Pseudomonadati</taxon>
        <taxon>Pseudomonadota</taxon>
        <taxon>Gammaproteobacteria</taxon>
        <taxon>Vibrionales</taxon>
        <taxon>Vibrionaceae</taxon>
        <taxon>Vibrio</taxon>
    </lineage>
</organism>
<dbReference type="Gene3D" id="3.40.50.1000">
    <property type="entry name" value="HAD superfamily/HAD-like"/>
    <property type="match status" value="1"/>
</dbReference>
<comment type="caution">
    <text evidence="7">The sequence shown here is derived from an EMBL/GenBank/DDBJ whole genome shotgun (WGS) entry which is preliminary data.</text>
</comment>
<dbReference type="GO" id="GO:0006265">
    <property type="term" value="P:DNA topological change"/>
    <property type="evidence" value="ECO:0007669"/>
    <property type="project" value="InterPro"/>
</dbReference>
<dbReference type="GO" id="GO:0008967">
    <property type="term" value="F:phosphoglycolate phosphatase activity"/>
    <property type="evidence" value="ECO:0007669"/>
    <property type="project" value="UniProtKB-EC"/>
</dbReference>
<sequence length="487" mass="54537">MAKVDAIIFDLDDTLVGTSKVEEFRRTKDVAGLDANLYKTKIYEPVSKMLRDLKEAGIPLGLVTNSPKWYAEKVLAFHDIDLFDALVCYDDVGAGGIKPSPIGIKLAMEKLGVCEDDHVIYVGDAETDFIAAYKAKIMPVAPAWAKRTPIAQIPATITKSQYLVDNIESIEELALIADRTAKERSFDFYKKQLNFIPLNTKGELVPLNREDIKLVAFGRYFSQNSTLTAQLHENHQLSKDIYAKELAESYVIPGYFVDLMSRVVFRLPQYVFEDANAEFDIVTVIPAKKGKNKRLENMLGKVKSSCEGRSEFIPDLFEFSSGAKSLKTLGGVDNRSAELMMNLHIKEKYLDDIKGKTVLVLDDVITTGATFNHAFCLLENAGAAYTFGACLAKTVSVREEAIECPKCARLMQVRTNKKTGIHFYGCTGFFELFDKCTHVESIIIKDCPRCGEGMYTQQRNSDKTNFLGCKGYFKKPQCTHTENLEEV</sequence>
<dbReference type="InterPro" id="IPR036412">
    <property type="entry name" value="HAD-like_sf"/>
</dbReference>
<proteinExistence type="inferred from homology"/>
<dbReference type="InterPro" id="IPR029057">
    <property type="entry name" value="PRTase-like"/>
</dbReference>
<dbReference type="AlphaFoldDB" id="A0AAV5NL44"/>
<evidence type="ECO:0000256" key="2">
    <source>
        <dbReference type="ARBA" id="ARBA00004818"/>
    </source>
</evidence>
<dbReference type="InterPro" id="IPR050155">
    <property type="entry name" value="HAD-like_hydrolase_sf"/>
</dbReference>
<dbReference type="RefSeq" id="WP_126607147.1">
    <property type="nucleotide sequence ID" value="NZ_AP025144.1"/>
</dbReference>
<gene>
    <name evidence="7" type="ORF">GCM10007932_07220</name>
</gene>
<accession>A0AAV5NL44</accession>
<dbReference type="GO" id="GO:0005694">
    <property type="term" value="C:chromosome"/>
    <property type="evidence" value="ECO:0007669"/>
    <property type="project" value="InterPro"/>
</dbReference>
<dbReference type="NCBIfam" id="TIGR01549">
    <property type="entry name" value="HAD-SF-IA-v1"/>
    <property type="match status" value="1"/>
</dbReference>
<dbReference type="Pfam" id="PF00156">
    <property type="entry name" value="Pribosyltran"/>
    <property type="match status" value="1"/>
</dbReference>
<evidence type="ECO:0000256" key="4">
    <source>
        <dbReference type="ARBA" id="ARBA00013078"/>
    </source>
</evidence>
<dbReference type="EMBL" id="BSNX01000005">
    <property type="protein sequence ID" value="GLQ71362.1"/>
    <property type="molecule type" value="Genomic_DNA"/>
</dbReference>
<dbReference type="PANTHER" id="PTHR43434">
    <property type="entry name" value="PHOSPHOGLYCOLATE PHOSPHATASE"/>
    <property type="match status" value="1"/>
</dbReference>
<dbReference type="CDD" id="cd06223">
    <property type="entry name" value="PRTases_typeI"/>
    <property type="match status" value="1"/>
</dbReference>
<feature type="domain" description="DNA topoisomerase type IA zn finger" evidence="6">
    <location>
        <begin position="445"/>
        <end position="485"/>
    </location>
</feature>
<dbReference type="InterPro" id="IPR013498">
    <property type="entry name" value="Topo_IA_Znf"/>
</dbReference>
<evidence type="ECO:0000256" key="1">
    <source>
        <dbReference type="ARBA" id="ARBA00000830"/>
    </source>
</evidence>
<feature type="domain" description="Phosphoribosyltransferase" evidence="5">
    <location>
        <begin position="349"/>
        <end position="388"/>
    </location>
</feature>
<dbReference type="Gene3D" id="3.40.50.2020">
    <property type="match status" value="1"/>
</dbReference>
<dbReference type="InterPro" id="IPR023214">
    <property type="entry name" value="HAD_sf"/>
</dbReference>
<dbReference type="InterPro" id="IPR006439">
    <property type="entry name" value="HAD-SF_hydro_IA"/>
</dbReference>
<evidence type="ECO:0000313" key="8">
    <source>
        <dbReference type="Proteomes" id="UP001156690"/>
    </source>
</evidence>
<name>A0AAV5NL44_9VIBR</name>
<protein>
    <recommendedName>
        <fullName evidence="4">phosphoglycolate phosphatase</fullName>
        <ecNumber evidence="4">3.1.3.18</ecNumber>
    </recommendedName>
</protein>
<evidence type="ECO:0000256" key="3">
    <source>
        <dbReference type="ARBA" id="ARBA00006171"/>
    </source>
</evidence>
<evidence type="ECO:0000259" key="6">
    <source>
        <dbReference type="Pfam" id="PF01396"/>
    </source>
</evidence>
<dbReference type="PANTHER" id="PTHR43434:SF1">
    <property type="entry name" value="PHOSPHOGLYCOLATE PHOSPHATASE"/>
    <property type="match status" value="1"/>
</dbReference>
<keyword evidence="8" id="KW-1185">Reference proteome</keyword>
<reference evidence="8" key="1">
    <citation type="journal article" date="2019" name="Int. J. Syst. Evol. Microbiol.">
        <title>The Global Catalogue of Microorganisms (GCM) 10K type strain sequencing project: providing services to taxonomists for standard genome sequencing and annotation.</title>
        <authorList>
            <consortium name="The Broad Institute Genomics Platform"/>
            <consortium name="The Broad Institute Genome Sequencing Center for Infectious Disease"/>
            <person name="Wu L."/>
            <person name="Ma J."/>
        </authorList>
    </citation>
    <scope>NUCLEOTIDE SEQUENCE [LARGE SCALE GENOMIC DNA]</scope>
    <source>
        <strain evidence="8">NBRC 15640</strain>
    </source>
</reference>
<dbReference type="Pfam" id="PF13419">
    <property type="entry name" value="HAD_2"/>
    <property type="match status" value="1"/>
</dbReference>
<comment type="similarity">
    <text evidence="3">Belongs to the HAD-like hydrolase superfamily. CbbY/CbbZ/Gph/YieH family.</text>
</comment>
<dbReference type="InterPro" id="IPR000836">
    <property type="entry name" value="PRTase_dom"/>
</dbReference>
<dbReference type="Gene3D" id="3.30.65.10">
    <property type="entry name" value="Bacterial Topoisomerase I, domain 1"/>
    <property type="match status" value="1"/>
</dbReference>
<evidence type="ECO:0000313" key="7">
    <source>
        <dbReference type="EMBL" id="GLQ71362.1"/>
    </source>
</evidence>
<comment type="pathway">
    <text evidence="2">Organic acid metabolism; glycolate biosynthesis; glycolate from 2-phosphoglycolate: step 1/1.</text>
</comment>
<dbReference type="Proteomes" id="UP001156690">
    <property type="component" value="Unassembled WGS sequence"/>
</dbReference>
<dbReference type="SUPFAM" id="SSF56784">
    <property type="entry name" value="HAD-like"/>
    <property type="match status" value="1"/>
</dbReference>
<dbReference type="GO" id="GO:0003916">
    <property type="term" value="F:DNA topoisomerase activity"/>
    <property type="evidence" value="ECO:0007669"/>
    <property type="project" value="InterPro"/>
</dbReference>